<accession>A0A382F0C8</accession>
<dbReference type="InterPro" id="IPR001509">
    <property type="entry name" value="Epimerase_deHydtase"/>
</dbReference>
<reference evidence="3" key="1">
    <citation type="submission" date="2018-05" db="EMBL/GenBank/DDBJ databases">
        <authorList>
            <person name="Lanie J.A."/>
            <person name="Ng W.-L."/>
            <person name="Kazmierczak K.M."/>
            <person name="Andrzejewski T.M."/>
            <person name="Davidsen T.M."/>
            <person name="Wayne K.J."/>
            <person name="Tettelin H."/>
            <person name="Glass J.I."/>
            <person name="Rusch D."/>
            <person name="Podicherti R."/>
            <person name="Tsui H.-C.T."/>
            <person name="Winkler M.E."/>
        </authorList>
    </citation>
    <scope>NUCLEOTIDE SEQUENCE</scope>
</reference>
<dbReference type="PANTHER" id="PTHR43000">
    <property type="entry name" value="DTDP-D-GLUCOSE 4,6-DEHYDRATASE-RELATED"/>
    <property type="match status" value="1"/>
</dbReference>
<dbReference type="EMBL" id="UINC01047048">
    <property type="protein sequence ID" value="SVB55824.1"/>
    <property type="molecule type" value="Genomic_DNA"/>
</dbReference>
<proteinExistence type="inferred from homology"/>
<comment type="similarity">
    <text evidence="1">Belongs to the NAD(P)-dependent epimerase/dehydratase family.</text>
</comment>
<dbReference type="Pfam" id="PF01370">
    <property type="entry name" value="Epimerase"/>
    <property type="match status" value="1"/>
</dbReference>
<feature type="domain" description="NAD-dependent epimerase/dehydratase" evidence="2">
    <location>
        <begin position="3"/>
        <end position="233"/>
    </location>
</feature>
<feature type="non-terminal residue" evidence="3">
    <location>
        <position position="238"/>
    </location>
</feature>
<dbReference type="AlphaFoldDB" id="A0A382F0C8"/>
<sequence>MKVLLTGGLGFIGHNVVRDLERMGHECIVIDSTTNYDFIPEPEISFLMKERRARIKAKIFYLDIRSGLEVKTLFRHFNPDVVIHLASFPRQKVVLKNPIVGCDVMMNGLITLLEASTLVRLKKFVYISSSMVYGDFKNNVRESALCKPIGQYGILKYTGEKIVEEYTRQGHFDHIIIRPSAVYGEHDVNDRVVSKFIIGAMKGETLQINGPNEILDFTHVSDVSKGIALVSTSKGKIT</sequence>
<gene>
    <name evidence="3" type="ORF">METZ01_LOCUS208678</name>
</gene>
<organism evidence="3">
    <name type="scientific">marine metagenome</name>
    <dbReference type="NCBI Taxonomy" id="408172"/>
    <lineage>
        <taxon>unclassified sequences</taxon>
        <taxon>metagenomes</taxon>
        <taxon>ecological metagenomes</taxon>
    </lineage>
</organism>
<protein>
    <recommendedName>
        <fullName evidence="2">NAD-dependent epimerase/dehydratase domain-containing protein</fullName>
    </recommendedName>
</protein>
<name>A0A382F0C8_9ZZZZ</name>
<evidence type="ECO:0000256" key="1">
    <source>
        <dbReference type="ARBA" id="ARBA00007637"/>
    </source>
</evidence>
<dbReference type="InterPro" id="IPR036291">
    <property type="entry name" value="NAD(P)-bd_dom_sf"/>
</dbReference>
<dbReference type="Gene3D" id="3.40.50.720">
    <property type="entry name" value="NAD(P)-binding Rossmann-like Domain"/>
    <property type="match status" value="1"/>
</dbReference>
<evidence type="ECO:0000313" key="3">
    <source>
        <dbReference type="EMBL" id="SVB55824.1"/>
    </source>
</evidence>
<evidence type="ECO:0000259" key="2">
    <source>
        <dbReference type="Pfam" id="PF01370"/>
    </source>
</evidence>
<dbReference type="SUPFAM" id="SSF51735">
    <property type="entry name" value="NAD(P)-binding Rossmann-fold domains"/>
    <property type="match status" value="1"/>
</dbReference>